<dbReference type="RefSeq" id="WP_136774066.1">
    <property type="nucleotide sequence ID" value="NZ_CP156074.1"/>
</dbReference>
<sequence length="138" mass="14726">MSTFSANFNQVSPYGIALTNDVGFPYEIIIKNQGPDAVAVDTLVVDINFGTYGHPARNSVFVRSLDDAAPDAAFAVAEPIVDQPSYTTRLTVGFTVNTPDQLKSLAVDGDLVLRLVTPSDYSGYLPAIENSIIVGTKV</sequence>
<comment type="caution">
    <text evidence="1">The sequence shown here is derived from an EMBL/GenBank/DDBJ whole genome shotgun (WGS) entry which is preliminary data.</text>
</comment>
<proteinExistence type="predicted"/>
<accession>A0A4U0PRS7</accession>
<dbReference type="Proteomes" id="UP000310016">
    <property type="component" value="Unassembled WGS sequence"/>
</dbReference>
<keyword evidence="2" id="KW-1185">Reference proteome</keyword>
<evidence type="ECO:0000313" key="2">
    <source>
        <dbReference type="Proteomes" id="UP000310016"/>
    </source>
</evidence>
<dbReference type="EMBL" id="SUMF01000018">
    <property type="protein sequence ID" value="TJZ70700.1"/>
    <property type="molecule type" value="Genomic_DNA"/>
</dbReference>
<name>A0A4U0PRS7_9NEIS</name>
<dbReference type="OrthoDB" id="9832653at2"/>
<protein>
    <submittedName>
        <fullName evidence="1">Uncharacterized protein</fullName>
    </submittedName>
</protein>
<organism evidence="1 2">
    <name type="scientific">Chitiniphilus eburneus</name>
    <dbReference type="NCBI Taxonomy" id="2571148"/>
    <lineage>
        <taxon>Bacteria</taxon>
        <taxon>Pseudomonadati</taxon>
        <taxon>Pseudomonadota</taxon>
        <taxon>Betaproteobacteria</taxon>
        <taxon>Neisseriales</taxon>
        <taxon>Chitinibacteraceae</taxon>
        <taxon>Chitiniphilus</taxon>
    </lineage>
</organism>
<reference evidence="1 2" key="1">
    <citation type="submission" date="2019-04" db="EMBL/GenBank/DDBJ databases">
        <title>Chitiniphilus eburnea sp. nov., a novel chitinolytic bacterium isolated from aquaculture sludge.</title>
        <authorList>
            <person name="Sheng M."/>
        </authorList>
    </citation>
    <scope>NUCLEOTIDE SEQUENCE [LARGE SCALE GENOMIC DNA]</scope>
    <source>
        <strain evidence="1 2">HX-2-15</strain>
    </source>
</reference>
<gene>
    <name evidence="1" type="ORF">FAZ21_14000</name>
</gene>
<evidence type="ECO:0000313" key="1">
    <source>
        <dbReference type="EMBL" id="TJZ70700.1"/>
    </source>
</evidence>
<dbReference type="AlphaFoldDB" id="A0A4U0PRS7"/>